<name>A0A382FSG6_9ZZZZ</name>
<feature type="region of interest" description="Disordered" evidence="1">
    <location>
        <begin position="56"/>
        <end position="78"/>
    </location>
</feature>
<accession>A0A382FSG6</accession>
<feature type="non-terminal residue" evidence="2">
    <location>
        <position position="1"/>
    </location>
</feature>
<feature type="compositionally biased region" description="Gly residues" evidence="1">
    <location>
        <begin position="60"/>
        <end position="78"/>
    </location>
</feature>
<protein>
    <submittedName>
        <fullName evidence="2">Uncharacterized protein</fullName>
    </submittedName>
</protein>
<gene>
    <name evidence="2" type="ORF">METZ01_LOCUS217951</name>
</gene>
<evidence type="ECO:0000313" key="2">
    <source>
        <dbReference type="EMBL" id="SVB65097.1"/>
    </source>
</evidence>
<dbReference type="AlphaFoldDB" id="A0A382FSG6"/>
<feature type="non-terminal residue" evidence="2">
    <location>
        <position position="78"/>
    </location>
</feature>
<proteinExistence type="predicted"/>
<sequence>AGLRGAIDCPGLARACQQSRTARDTDEPGRCQGSRIRFPSPGGSLVSGGIVLPGLELPSAGGGRKPAGAGRAGGRGGV</sequence>
<reference evidence="2" key="1">
    <citation type="submission" date="2018-05" db="EMBL/GenBank/DDBJ databases">
        <authorList>
            <person name="Lanie J.A."/>
            <person name="Ng W.-L."/>
            <person name="Kazmierczak K.M."/>
            <person name="Andrzejewski T.M."/>
            <person name="Davidsen T.M."/>
            <person name="Wayne K.J."/>
            <person name="Tettelin H."/>
            <person name="Glass J.I."/>
            <person name="Rusch D."/>
            <person name="Podicherti R."/>
            <person name="Tsui H.-C.T."/>
            <person name="Winkler M.E."/>
        </authorList>
    </citation>
    <scope>NUCLEOTIDE SEQUENCE</scope>
</reference>
<dbReference type="EMBL" id="UINC01051215">
    <property type="protein sequence ID" value="SVB65097.1"/>
    <property type="molecule type" value="Genomic_DNA"/>
</dbReference>
<feature type="region of interest" description="Disordered" evidence="1">
    <location>
        <begin position="20"/>
        <end position="44"/>
    </location>
</feature>
<evidence type="ECO:0000256" key="1">
    <source>
        <dbReference type="SAM" id="MobiDB-lite"/>
    </source>
</evidence>
<organism evidence="2">
    <name type="scientific">marine metagenome</name>
    <dbReference type="NCBI Taxonomy" id="408172"/>
    <lineage>
        <taxon>unclassified sequences</taxon>
        <taxon>metagenomes</taxon>
        <taxon>ecological metagenomes</taxon>
    </lineage>
</organism>